<evidence type="ECO:0000313" key="3">
    <source>
        <dbReference type="Proteomes" id="UP000094960"/>
    </source>
</evidence>
<dbReference type="Gene3D" id="3.90.960.10">
    <property type="entry name" value="YbaK/aminoacyl-tRNA synthetase-associated domain"/>
    <property type="match status" value="1"/>
</dbReference>
<dbReference type="RefSeq" id="WP_069778937.1">
    <property type="nucleotide sequence ID" value="NZ_CP017248.1"/>
</dbReference>
<organism evidence="2 3">
    <name type="scientific">Streptomyces fodineus</name>
    <dbReference type="NCBI Taxonomy" id="1904616"/>
    <lineage>
        <taxon>Bacteria</taxon>
        <taxon>Bacillati</taxon>
        <taxon>Actinomycetota</taxon>
        <taxon>Actinomycetes</taxon>
        <taxon>Kitasatosporales</taxon>
        <taxon>Streptomycetaceae</taxon>
        <taxon>Streptomyces</taxon>
    </lineage>
</organism>
<dbReference type="EMBL" id="CP017248">
    <property type="protein sequence ID" value="AOR32323.1"/>
    <property type="molecule type" value="Genomic_DNA"/>
</dbReference>
<dbReference type="SUPFAM" id="SSF55826">
    <property type="entry name" value="YbaK/ProRS associated domain"/>
    <property type="match status" value="1"/>
</dbReference>
<protein>
    <recommendedName>
        <fullName evidence="1">YbaK/aminoacyl-tRNA synthetase-associated domain-containing protein</fullName>
    </recommendedName>
</protein>
<evidence type="ECO:0000259" key="1">
    <source>
        <dbReference type="Pfam" id="PF04073"/>
    </source>
</evidence>
<dbReference type="Pfam" id="PF04073">
    <property type="entry name" value="tRNA_edit"/>
    <property type="match status" value="1"/>
</dbReference>
<dbReference type="InterPro" id="IPR036754">
    <property type="entry name" value="YbaK/aa-tRNA-synt-asso_dom_sf"/>
</dbReference>
<sequence length="159" mass="16322">MPSPAVVELLEKAGVEYVVHRHDAIRTGEDILARTVFTGDDVLNSVKTLAFGLLSGVIVLAAIPGPGRIRYGQLASAVGARRQDVRPAGPDLLGRLDMEPGGVTPLCAHPAVTVVVDTAVTGMGRVLCGSGRSDCTLEVASSDVMGVVPGIVVADIATL</sequence>
<accession>A0A1D7Y9L8</accession>
<dbReference type="GO" id="GO:0002161">
    <property type="term" value="F:aminoacyl-tRNA deacylase activity"/>
    <property type="evidence" value="ECO:0007669"/>
    <property type="project" value="InterPro"/>
</dbReference>
<reference evidence="3" key="1">
    <citation type="submission" date="2016-09" db="EMBL/GenBank/DDBJ databases">
        <title>Streptomyces puniciscabiei strain:TW1S1 Genome sequencing and assembly.</title>
        <authorList>
            <person name="Kim M.-K."/>
            <person name="Kim S.B."/>
        </authorList>
    </citation>
    <scope>NUCLEOTIDE SEQUENCE [LARGE SCALE GENOMIC DNA]</scope>
    <source>
        <strain evidence="3">TW1S1</strain>
    </source>
</reference>
<proteinExistence type="predicted"/>
<feature type="domain" description="YbaK/aminoacyl-tRNA synthetase-associated" evidence="1">
    <location>
        <begin position="44"/>
        <end position="144"/>
    </location>
</feature>
<name>A0A1D7Y9L8_9ACTN</name>
<dbReference type="Proteomes" id="UP000094960">
    <property type="component" value="Chromosome"/>
</dbReference>
<dbReference type="AlphaFoldDB" id="A0A1D7Y9L8"/>
<keyword evidence="3" id="KW-1185">Reference proteome</keyword>
<dbReference type="KEGG" id="spun:BFF78_15720"/>
<dbReference type="InterPro" id="IPR007214">
    <property type="entry name" value="YbaK/aa-tRNA-synth-assoc-dom"/>
</dbReference>
<gene>
    <name evidence="2" type="ORF">BFF78_15720</name>
</gene>
<evidence type="ECO:0000313" key="2">
    <source>
        <dbReference type="EMBL" id="AOR32323.1"/>
    </source>
</evidence>